<evidence type="ECO:0008006" key="3">
    <source>
        <dbReference type="Google" id="ProtNLM"/>
    </source>
</evidence>
<accession>A0ABN8GS59</accession>
<sequence length="84" mass="9897">MKLDQRISDANSKKWLSVRGDSKLFYLDFKDLATIINNNWDIFKDYFPSQDFIIPKIKEMADCRNLIAHNSLIDETERNVIKTS</sequence>
<evidence type="ECO:0000313" key="1">
    <source>
        <dbReference type="EMBL" id="CAH1213252.1"/>
    </source>
</evidence>
<dbReference type="EMBL" id="CAKMMF010000021">
    <property type="protein sequence ID" value="CAH1213252.1"/>
    <property type="molecule type" value="Genomic_DNA"/>
</dbReference>
<keyword evidence="2" id="KW-1185">Reference proteome</keyword>
<evidence type="ECO:0000313" key="2">
    <source>
        <dbReference type="Proteomes" id="UP000838686"/>
    </source>
</evidence>
<dbReference type="Proteomes" id="UP000838686">
    <property type="component" value="Unassembled WGS sequence"/>
</dbReference>
<protein>
    <recommendedName>
        <fullName evidence="3">Swt1-like HEPN domain-containing protein</fullName>
    </recommendedName>
</protein>
<organism evidence="1 2">
    <name type="scientific">Paenibacillus plantiphilus</name>
    <dbReference type="NCBI Taxonomy" id="2905650"/>
    <lineage>
        <taxon>Bacteria</taxon>
        <taxon>Bacillati</taxon>
        <taxon>Bacillota</taxon>
        <taxon>Bacilli</taxon>
        <taxon>Bacillales</taxon>
        <taxon>Paenibacillaceae</taxon>
        <taxon>Paenibacillus</taxon>
    </lineage>
</organism>
<name>A0ABN8GS59_9BACL</name>
<comment type="caution">
    <text evidence="1">The sequence shown here is derived from an EMBL/GenBank/DDBJ whole genome shotgun (WGS) entry which is preliminary data.</text>
</comment>
<proteinExistence type="predicted"/>
<reference evidence="1" key="1">
    <citation type="submission" date="2022-01" db="EMBL/GenBank/DDBJ databases">
        <authorList>
            <person name="Criscuolo A."/>
        </authorList>
    </citation>
    <scope>NUCLEOTIDE SEQUENCE</scope>
    <source>
        <strain evidence="1">CIP111893</strain>
    </source>
</reference>
<gene>
    <name evidence="1" type="ORF">PAECIP111893_03655</name>
</gene>